<reference evidence="1" key="1">
    <citation type="submission" date="2023-11" db="EMBL/GenBank/DDBJ databases">
        <authorList>
            <person name="Alioto T."/>
            <person name="Alioto T."/>
            <person name="Gomez Garrido J."/>
        </authorList>
    </citation>
    <scope>NUCLEOTIDE SEQUENCE</scope>
</reference>
<name>A0AAI8Z6D2_9PEZI</name>
<dbReference type="AlphaFoldDB" id="A0AAI8Z6D2"/>
<evidence type="ECO:0000313" key="2">
    <source>
        <dbReference type="Proteomes" id="UP001296104"/>
    </source>
</evidence>
<dbReference type="EMBL" id="CAVMBE010000083">
    <property type="protein sequence ID" value="CAK4033289.1"/>
    <property type="molecule type" value="Genomic_DNA"/>
</dbReference>
<evidence type="ECO:0000313" key="1">
    <source>
        <dbReference type="EMBL" id="CAK4033289.1"/>
    </source>
</evidence>
<comment type="caution">
    <text evidence="1">The sequence shown here is derived from an EMBL/GenBank/DDBJ whole genome shotgun (WGS) entry which is preliminary data.</text>
</comment>
<keyword evidence="2" id="KW-1185">Reference proteome</keyword>
<sequence>MSEEMSRIKVVRVACDGEGLEPKAYDLPSTHEIFSKGAVSNLTTSIGITLLILNVYPSLKVPNNTRTARQQRPPKTYGYTPDGPYFPNSIASILLAADDLRGSVMVARQDGRDLYVEHLDMIMQFFHSVVEAKKEYHGTDEEVAAMMSPLVFRRFYEQQVKAHQDNAVKCHSLADVPSPFSDINTEIILAGKSESMDVDMAESKDEGVAW</sequence>
<accession>A0AAI8Z6D2</accession>
<gene>
    <name evidence="1" type="ORF">LECACI_7A008447</name>
</gene>
<dbReference type="Proteomes" id="UP001296104">
    <property type="component" value="Unassembled WGS sequence"/>
</dbReference>
<proteinExistence type="predicted"/>
<organism evidence="1 2">
    <name type="scientific">Lecanosticta acicola</name>
    <dbReference type="NCBI Taxonomy" id="111012"/>
    <lineage>
        <taxon>Eukaryota</taxon>
        <taxon>Fungi</taxon>
        <taxon>Dikarya</taxon>
        <taxon>Ascomycota</taxon>
        <taxon>Pezizomycotina</taxon>
        <taxon>Dothideomycetes</taxon>
        <taxon>Dothideomycetidae</taxon>
        <taxon>Mycosphaerellales</taxon>
        <taxon>Mycosphaerellaceae</taxon>
        <taxon>Lecanosticta</taxon>
    </lineage>
</organism>
<protein>
    <submittedName>
        <fullName evidence="1">Uncharacterized protein</fullName>
    </submittedName>
</protein>